<keyword evidence="8" id="KW-1185">Reference proteome</keyword>
<evidence type="ECO:0000256" key="2">
    <source>
        <dbReference type="ARBA" id="ARBA00007520"/>
    </source>
</evidence>
<dbReference type="PANTHER" id="PTHR23501:SF102">
    <property type="entry name" value="DRUG TRANSPORTER, PUTATIVE (AFU_ORTHOLOGUE AFUA_3G08530)-RELATED"/>
    <property type="match status" value="1"/>
</dbReference>
<feature type="transmembrane region" description="Helical" evidence="6">
    <location>
        <begin position="27"/>
        <end position="47"/>
    </location>
</feature>
<dbReference type="InterPro" id="IPR036259">
    <property type="entry name" value="MFS_trans_sf"/>
</dbReference>
<dbReference type="Proteomes" id="UP000293195">
    <property type="component" value="Unassembled WGS sequence"/>
</dbReference>
<evidence type="ECO:0000256" key="4">
    <source>
        <dbReference type="ARBA" id="ARBA00022989"/>
    </source>
</evidence>
<keyword evidence="4 6" id="KW-1133">Transmembrane helix</keyword>
<reference evidence="8" key="1">
    <citation type="journal article" date="2019" name="bioRxiv">
        <title>Genomics, evolutionary history and diagnostics of the Alternaria alternata species group including apple and Asian pear pathotypes.</title>
        <authorList>
            <person name="Armitage A.D."/>
            <person name="Cockerton H.M."/>
            <person name="Sreenivasaprasad S."/>
            <person name="Woodhall J.W."/>
            <person name="Lane C.R."/>
            <person name="Harrison R.J."/>
            <person name="Clarkson J.P."/>
        </authorList>
    </citation>
    <scope>NUCLEOTIDE SEQUENCE [LARGE SCALE GENOMIC DNA]</scope>
    <source>
        <strain evidence="8">FERA 635</strain>
    </source>
</reference>
<organism evidence="7 8">
    <name type="scientific">Alternaria tenuissima</name>
    <dbReference type="NCBI Taxonomy" id="119927"/>
    <lineage>
        <taxon>Eukaryota</taxon>
        <taxon>Fungi</taxon>
        <taxon>Dikarya</taxon>
        <taxon>Ascomycota</taxon>
        <taxon>Pezizomycotina</taxon>
        <taxon>Dothideomycetes</taxon>
        <taxon>Pleosporomycetidae</taxon>
        <taxon>Pleosporales</taxon>
        <taxon>Pleosporineae</taxon>
        <taxon>Pleosporaceae</taxon>
        <taxon>Alternaria</taxon>
        <taxon>Alternaria sect. Alternaria</taxon>
        <taxon>Alternaria alternata complex</taxon>
    </lineage>
</organism>
<keyword evidence="3 6" id="KW-0812">Transmembrane</keyword>
<dbReference type="PANTHER" id="PTHR23501">
    <property type="entry name" value="MAJOR FACILITATOR SUPERFAMILY"/>
    <property type="match status" value="1"/>
</dbReference>
<dbReference type="EMBL" id="PDXF01000030">
    <property type="protein sequence ID" value="RYN97226.1"/>
    <property type="molecule type" value="Genomic_DNA"/>
</dbReference>
<proteinExistence type="inferred from homology"/>
<evidence type="ECO:0000256" key="1">
    <source>
        <dbReference type="ARBA" id="ARBA00004141"/>
    </source>
</evidence>
<sequence length="191" mass="20446">MGLLIMTLGVGLLISLSISPDLEIIIVVLIVIGLGFGPNFGAPLIALQTRIRESDIASGTAAFGFVRTISGAIGLVIGQVVFQLLMAPYSREIIDSGVTKDIALKFTGGEAMSQSVIITELTESQTHIVRHGFTRALRGMWIFYTIVGAVGLLVSFGIKRTKLHRDSITKLDKMECAPSDDASDINTRARG</sequence>
<comment type="caution">
    <text evidence="7">The sequence shown here is derived from an EMBL/GenBank/DDBJ whole genome shotgun (WGS) entry which is preliminary data.</text>
</comment>
<evidence type="ECO:0000256" key="5">
    <source>
        <dbReference type="ARBA" id="ARBA00023136"/>
    </source>
</evidence>
<comment type="similarity">
    <text evidence="2">Belongs to the major facilitator superfamily. TCR/Tet family.</text>
</comment>
<comment type="subcellular location">
    <subcellularLocation>
        <location evidence="1">Membrane</location>
        <topology evidence="1">Multi-pass membrane protein</topology>
    </subcellularLocation>
</comment>
<evidence type="ECO:0000313" key="8">
    <source>
        <dbReference type="Proteomes" id="UP000293195"/>
    </source>
</evidence>
<evidence type="ECO:0000256" key="3">
    <source>
        <dbReference type="ARBA" id="ARBA00022692"/>
    </source>
</evidence>
<accession>A0ABY0G535</accession>
<keyword evidence="5 6" id="KW-0472">Membrane</keyword>
<feature type="transmembrane region" description="Helical" evidence="6">
    <location>
        <begin position="141"/>
        <end position="158"/>
    </location>
</feature>
<evidence type="ECO:0000256" key="6">
    <source>
        <dbReference type="SAM" id="Phobius"/>
    </source>
</evidence>
<name>A0ABY0G535_9PLEO</name>
<protein>
    <recommendedName>
        <fullName evidence="9">Major facilitator superfamily (MFS) profile domain-containing protein</fullName>
    </recommendedName>
</protein>
<evidence type="ECO:0008006" key="9">
    <source>
        <dbReference type="Google" id="ProtNLM"/>
    </source>
</evidence>
<evidence type="ECO:0000313" key="7">
    <source>
        <dbReference type="EMBL" id="RYN97226.1"/>
    </source>
</evidence>
<feature type="transmembrane region" description="Helical" evidence="6">
    <location>
        <begin position="59"/>
        <end position="82"/>
    </location>
</feature>
<gene>
    <name evidence="7" type="ORF">AA0119_g7562</name>
</gene>
<dbReference type="SUPFAM" id="SSF103473">
    <property type="entry name" value="MFS general substrate transporter"/>
    <property type="match status" value="1"/>
</dbReference>